<dbReference type="GO" id="GO:0000981">
    <property type="term" value="F:DNA-binding transcription factor activity, RNA polymerase II-specific"/>
    <property type="evidence" value="ECO:0007669"/>
    <property type="project" value="InterPro"/>
</dbReference>
<evidence type="ECO:0000259" key="3">
    <source>
        <dbReference type="PROSITE" id="PS50048"/>
    </source>
</evidence>
<dbReference type="Gene3D" id="4.10.240.10">
    <property type="entry name" value="Zn(2)-C6 fungal-type DNA-binding domain"/>
    <property type="match status" value="1"/>
</dbReference>
<reference evidence="4" key="1">
    <citation type="submission" date="2021-07" db="EMBL/GenBank/DDBJ databases">
        <title>Elsinoe batatas strain:CRI-CJ2 Genome sequencing and assembly.</title>
        <authorList>
            <person name="Huang L."/>
        </authorList>
    </citation>
    <scope>NUCLEOTIDE SEQUENCE</scope>
    <source>
        <strain evidence="4">CRI-CJ2</strain>
    </source>
</reference>
<dbReference type="OrthoDB" id="10261408at2759"/>
<keyword evidence="5" id="KW-1185">Reference proteome</keyword>
<dbReference type="GO" id="GO:0008270">
    <property type="term" value="F:zinc ion binding"/>
    <property type="evidence" value="ECO:0007669"/>
    <property type="project" value="InterPro"/>
</dbReference>
<dbReference type="EMBL" id="JAESVG020000006">
    <property type="protein sequence ID" value="KAG8626617.1"/>
    <property type="molecule type" value="Genomic_DNA"/>
</dbReference>
<feature type="region of interest" description="Disordered" evidence="2">
    <location>
        <begin position="1"/>
        <end position="28"/>
    </location>
</feature>
<dbReference type="SUPFAM" id="SSF57701">
    <property type="entry name" value="Zn2/Cys6 DNA-binding domain"/>
    <property type="match status" value="1"/>
</dbReference>
<comment type="caution">
    <text evidence="4">The sequence shown here is derived from an EMBL/GenBank/DDBJ whole genome shotgun (WGS) entry which is preliminary data.</text>
</comment>
<protein>
    <recommendedName>
        <fullName evidence="3">Zn(2)-C6 fungal-type domain-containing protein</fullName>
    </recommendedName>
</protein>
<feature type="compositionally biased region" description="Polar residues" evidence="2">
    <location>
        <begin position="12"/>
        <end position="22"/>
    </location>
</feature>
<accession>A0A8K0L053</accession>
<dbReference type="InterPro" id="IPR001138">
    <property type="entry name" value="Zn2Cys6_DnaBD"/>
</dbReference>
<dbReference type="SMART" id="SM00066">
    <property type="entry name" value="GAL4"/>
    <property type="match status" value="1"/>
</dbReference>
<dbReference type="InterPro" id="IPR036864">
    <property type="entry name" value="Zn2-C6_fun-type_DNA-bd_sf"/>
</dbReference>
<evidence type="ECO:0000256" key="2">
    <source>
        <dbReference type="SAM" id="MobiDB-lite"/>
    </source>
</evidence>
<dbReference type="InterPro" id="IPR053187">
    <property type="entry name" value="Notoamide_regulator"/>
</dbReference>
<organism evidence="4 5">
    <name type="scientific">Elsinoe batatas</name>
    <dbReference type="NCBI Taxonomy" id="2601811"/>
    <lineage>
        <taxon>Eukaryota</taxon>
        <taxon>Fungi</taxon>
        <taxon>Dikarya</taxon>
        <taxon>Ascomycota</taxon>
        <taxon>Pezizomycotina</taxon>
        <taxon>Dothideomycetes</taxon>
        <taxon>Dothideomycetidae</taxon>
        <taxon>Myriangiales</taxon>
        <taxon>Elsinoaceae</taxon>
        <taxon>Elsinoe</taxon>
    </lineage>
</organism>
<keyword evidence="1" id="KW-0539">Nucleus</keyword>
<evidence type="ECO:0000313" key="5">
    <source>
        <dbReference type="Proteomes" id="UP000809789"/>
    </source>
</evidence>
<dbReference type="CDD" id="cd00067">
    <property type="entry name" value="GAL4"/>
    <property type="match status" value="1"/>
</dbReference>
<dbReference type="PROSITE" id="PS00463">
    <property type="entry name" value="ZN2_CY6_FUNGAL_1"/>
    <property type="match status" value="1"/>
</dbReference>
<dbReference type="PANTHER" id="PTHR47256:SF1">
    <property type="entry name" value="ZN(II)2CYS6 TRANSCRIPTION FACTOR (EUROFUNG)"/>
    <property type="match status" value="1"/>
</dbReference>
<gene>
    <name evidence="4" type="ORF">KVT40_005562</name>
</gene>
<dbReference type="PROSITE" id="PS50048">
    <property type="entry name" value="ZN2_CY6_FUNGAL_2"/>
    <property type="match status" value="1"/>
</dbReference>
<dbReference type="AlphaFoldDB" id="A0A8K0L053"/>
<feature type="domain" description="Zn(2)-C6 fungal-type" evidence="3">
    <location>
        <begin position="36"/>
        <end position="66"/>
    </location>
</feature>
<proteinExistence type="predicted"/>
<dbReference type="CDD" id="cd12148">
    <property type="entry name" value="fungal_TF_MHR"/>
    <property type="match status" value="1"/>
</dbReference>
<sequence length="703" mass="78798">MQQQRVLFPNQGFRTPNDNQEPSETRQRKRTQINVACNYCRSRKHKCRGERPVCAACQDRGRECVYEADPDSTRAVTLKRTHAVLEQETQSLRQLVELLRTRPRTNIEAIIRQLREGDDVQSAISNADAAVERLTGRLSGIEVQWNLVVAGRDTLRDLVRSNFKSLYPVISPVRSATSSRTSSTSSSKDRRMTIRNLLSTDEPNDRQERIHAVTTPLTTGLDPASLSRLRPLVDDRLAAVETRLWTTVGVSQIEMANMLSVYLCWHHTGHRLFDEDAFIQDLLSGDTEHCSQLLVNAICSFVATKLGNHDRTRTRTLRQAFTEEATRLWAENRQLFTVTVVSAACILSLSNYFHADETFATNILQHGYYVAGRLGMFSAMTATEATISALQKEYKTKAIAGWGYYSACTAATFHVLEGPTYSREPSLPAVGEDVADTDTWQSWPSNSDVEEPTPVATSSSIASCALARLMSDYISLRRYLIDARLAGRDTSEVVSLQMATLLLHNLTLWADSLHPQLQCYASARPFVLEMHLTAHKIVLESFRPFVGRDRISAQIYASSLKQMTELIRQSHRTWGTLPNLSNAVGTLYNVLYSLIPFLEINPEANESFLLVAEILHHQSGTNPMIADLLRYVLASAVEKGARLPPEADEILQKLLVEEDDANPDEKVDASSFSFIADLNMLYSDPEAATLRSSVKRMNDGRIL</sequence>
<dbReference type="Pfam" id="PF00172">
    <property type="entry name" value="Zn_clus"/>
    <property type="match status" value="1"/>
</dbReference>
<dbReference type="PANTHER" id="PTHR47256">
    <property type="entry name" value="ZN(II)2CYS6 TRANSCRIPTION FACTOR (EUROFUNG)-RELATED"/>
    <property type="match status" value="1"/>
</dbReference>
<evidence type="ECO:0000256" key="1">
    <source>
        <dbReference type="ARBA" id="ARBA00023242"/>
    </source>
</evidence>
<name>A0A8K0L053_9PEZI</name>
<evidence type="ECO:0000313" key="4">
    <source>
        <dbReference type="EMBL" id="KAG8626617.1"/>
    </source>
</evidence>
<dbReference type="Proteomes" id="UP000809789">
    <property type="component" value="Unassembled WGS sequence"/>
</dbReference>